<gene>
    <name evidence="1" type="ORF">BZ3500_MVSOF-1268-A1-R1_CHR3-1G05504</name>
</gene>
<protein>
    <submittedName>
        <fullName evidence="1">BZ3500_MvSof-1268-A1-R1_Chr3-1g05504 protein</fullName>
    </submittedName>
</protein>
<dbReference type="Proteomes" id="UP000249723">
    <property type="component" value="Unassembled WGS sequence"/>
</dbReference>
<accession>A0A2X0L1C3</accession>
<keyword evidence="2" id="KW-1185">Reference proteome</keyword>
<organism evidence="1 2">
    <name type="scientific">Microbotryum saponariae</name>
    <dbReference type="NCBI Taxonomy" id="289078"/>
    <lineage>
        <taxon>Eukaryota</taxon>
        <taxon>Fungi</taxon>
        <taxon>Dikarya</taxon>
        <taxon>Basidiomycota</taxon>
        <taxon>Pucciniomycotina</taxon>
        <taxon>Microbotryomycetes</taxon>
        <taxon>Microbotryales</taxon>
        <taxon>Microbotryaceae</taxon>
        <taxon>Microbotryum</taxon>
    </lineage>
</organism>
<name>A0A2X0L1C3_9BASI</name>
<evidence type="ECO:0000313" key="1">
    <source>
        <dbReference type="EMBL" id="SCZ98618.1"/>
    </source>
</evidence>
<dbReference type="EMBL" id="FMWP01000096">
    <property type="protein sequence ID" value="SCZ98618.1"/>
    <property type="molecule type" value="Genomic_DNA"/>
</dbReference>
<sequence>MSGDNTTQCVRDTFASTDGAPQVLREVIDLIASYVVADLDPKKIREAYPSLRHGALVCRAWREAFQRRLCDVVRLENESQVCRFLKSGLVERYPIKDLCLLSPGHEAEHKTTGRNKRVCRSCVDIVNTVRGLQTLRGLPCYLPWDEEVVDKLKSSSFKCPTISAQKRLERRVGAVEYVVDDDDYDFDLALKPLLRENGANLEVLTISVMDWGVRDFGFVSALRTNIHLCPKLKELDLNLVYAELPGHLKSCQSLLAALPTTAPIKCLRICFAVESEYHIRSIVVMMKHLIQNENIPRLDSLCVRIVAHVKSTEFEVLGSSKESLDDASIVSKLTSVIEGSLWDDLRTLCDSVAINCVVKSVVISPYP</sequence>
<dbReference type="AlphaFoldDB" id="A0A2X0L1C3"/>
<proteinExistence type="predicted"/>
<reference evidence="2" key="1">
    <citation type="submission" date="2016-10" db="EMBL/GenBank/DDBJ databases">
        <authorList>
            <person name="Jeantristanb JTB J.-T."/>
            <person name="Ricardo R."/>
        </authorList>
    </citation>
    <scope>NUCLEOTIDE SEQUENCE [LARGE SCALE GENOMIC DNA]</scope>
</reference>
<evidence type="ECO:0000313" key="2">
    <source>
        <dbReference type="Proteomes" id="UP000249723"/>
    </source>
</evidence>